<dbReference type="AlphaFoldDB" id="A0A7W9W4I9"/>
<reference evidence="1 2" key="1">
    <citation type="submission" date="2020-08" db="EMBL/GenBank/DDBJ databases">
        <title>Genomic Encyclopedia of Type Strains, Phase IV (KMG-IV): sequencing the most valuable type-strain genomes for metagenomic binning, comparative biology and taxonomic classification.</title>
        <authorList>
            <person name="Goeker M."/>
        </authorList>
    </citation>
    <scope>NUCLEOTIDE SEQUENCE [LARGE SCALE GENOMIC DNA]</scope>
    <source>
        <strain evidence="1 2">DSM 23562</strain>
    </source>
</reference>
<organism evidence="1 2">
    <name type="scientific">Armatimonas rosea</name>
    <dbReference type="NCBI Taxonomy" id="685828"/>
    <lineage>
        <taxon>Bacteria</taxon>
        <taxon>Bacillati</taxon>
        <taxon>Armatimonadota</taxon>
        <taxon>Armatimonadia</taxon>
        <taxon>Armatimonadales</taxon>
        <taxon>Armatimonadaceae</taxon>
        <taxon>Armatimonas</taxon>
    </lineage>
</organism>
<proteinExistence type="predicted"/>
<keyword evidence="2" id="KW-1185">Reference proteome</keyword>
<protein>
    <submittedName>
        <fullName evidence="1">Uncharacterized protein</fullName>
    </submittedName>
</protein>
<comment type="caution">
    <text evidence="1">The sequence shown here is derived from an EMBL/GenBank/DDBJ whole genome shotgun (WGS) entry which is preliminary data.</text>
</comment>
<dbReference type="Proteomes" id="UP000520814">
    <property type="component" value="Unassembled WGS sequence"/>
</dbReference>
<evidence type="ECO:0000313" key="2">
    <source>
        <dbReference type="Proteomes" id="UP000520814"/>
    </source>
</evidence>
<name>A0A7W9W4I9_ARMRO</name>
<dbReference type="RefSeq" id="WP_184192196.1">
    <property type="nucleotide sequence ID" value="NZ_JACHGW010000001.1"/>
</dbReference>
<accession>A0A7W9W4I9</accession>
<sequence>MPTYTAYLRIQRDYLAIRVIARKGSGGYYEDVPQFAYHTHSKEVVAFGSAATPYADSRGYDMARVFHHPRLAIHDLENTYKVLRHFLDKAIHRRIPLLRLHFVVHMLDTWEGGLTDVEKTALIQTCRELGAKGIVLCTGPEEMSETEVLDLTRQIRSNEFYEAT</sequence>
<dbReference type="Gene3D" id="3.30.420.40">
    <property type="match status" value="1"/>
</dbReference>
<evidence type="ECO:0000313" key="1">
    <source>
        <dbReference type="EMBL" id="MBB6048558.1"/>
    </source>
</evidence>
<gene>
    <name evidence="1" type="ORF">HNQ39_000320</name>
</gene>
<dbReference type="EMBL" id="JACHGW010000001">
    <property type="protein sequence ID" value="MBB6048558.1"/>
    <property type="molecule type" value="Genomic_DNA"/>
</dbReference>